<name>A0ACC2WXW3_9TREE</name>
<dbReference type="Proteomes" id="UP001243375">
    <property type="component" value="Unassembled WGS sequence"/>
</dbReference>
<proteinExistence type="predicted"/>
<dbReference type="EMBL" id="JASBWU010000014">
    <property type="protein sequence ID" value="KAJ9116497.1"/>
    <property type="molecule type" value="Genomic_DNA"/>
</dbReference>
<organism evidence="1 2">
    <name type="scientific">Naganishia vaughanmartiniae</name>
    <dbReference type="NCBI Taxonomy" id="1424756"/>
    <lineage>
        <taxon>Eukaryota</taxon>
        <taxon>Fungi</taxon>
        <taxon>Dikarya</taxon>
        <taxon>Basidiomycota</taxon>
        <taxon>Agaricomycotina</taxon>
        <taxon>Tremellomycetes</taxon>
        <taxon>Filobasidiales</taxon>
        <taxon>Filobasidiaceae</taxon>
        <taxon>Naganishia</taxon>
    </lineage>
</organism>
<gene>
    <name evidence="1" type="ORF">QFC22_004939</name>
</gene>
<evidence type="ECO:0000313" key="2">
    <source>
        <dbReference type="Proteomes" id="UP001243375"/>
    </source>
</evidence>
<evidence type="ECO:0000313" key="1">
    <source>
        <dbReference type="EMBL" id="KAJ9116497.1"/>
    </source>
</evidence>
<keyword evidence="2" id="KW-1185">Reference proteome</keyword>
<comment type="caution">
    <text evidence="1">The sequence shown here is derived from an EMBL/GenBank/DDBJ whole genome shotgun (WGS) entry which is preliminary data.</text>
</comment>
<reference evidence="1" key="1">
    <citation type="submission" date="2023-04" db="EMBL/GenBank/DDBJ databases">
        <title>Draft Genome sequencing of Naganishia species isolated from polar environments using Oxford Nanopore Technology.</title>
        <authorList>
            <person name="Leo P."/>
            <person name="Venkateswaran K."/>
        </authorList>
    </citation>
    <scope>NUCLEOTIDE SEQUENCE</scope>
    <source>
        <strain evidence="1">MNA-CCFEE 5425</strain>
    </source>
</reference>
<protein>
    <submittedName>
        <fullName evidence="1">Uncharacterized protein</fullName>
    </submittedName>
</protein>
<accession>A0ACC2WXW3</accession>
<sequence length="339" mass="38186">MSSKRMAAFEKVRASKNPETPKGMLPLKDVITRWNSKEAAISRCLKLRATIESFTARANSTKCPRFPSKVFDALERIQPTLAIFLNLTQVYSKVGATSFRIIPDLVAAIDEIEEIHNHPSVSTARRKSSVGAVKKLQKYLNKFLKNPWVCMAYAFDQSVREEGLENCLAAYGMREHFGHVIRVLNGRVASNKELLNERHSEEEIEVQAVGEKKKADKFASKRFEVAGSQGLTHDRNDAWACYNSSDARYATIPGEFILSYWKRMSEEKELRPLAMLVREVLGLASSSASAERLFSHAGHVLGKKRGSLSARLLAKQTMLRMWEMQGLMTTADMRAWEAA</sequence>